<keyword evidence="8" id="KW-1185">Reference proteome</keyword>
<organism evidence="7 8">
    <name type="scientific">Magnetococcus marinus (strain ATCC BAA-1437 / JCM 17883 / MC-1)</name>
    <dbReference type="NCBI Taxonomy" id="156889"/>
    <lineage>
        <taxon>Bacteria</taxon>
        <taxon>Pseudomonadati</taxon>
        <taxon>Pseudomonadota</taxon>
        <taxon>Magnetococcia</taxon>
        <taxon>Magnetococcales</taxon>
        <taxon>Magnetococcaceae</taxon>
        <taxon>Magnetococcus</taxon>
    </lineage>
</organism>
<dbReference type="SUPFAM" id="SSF51735">
    <property type="entry name" value="NAD(P)-binding Rossmann-fold domains"/>
    <property type="match status" value="1"/>
</dbReference>
<dbReference type="SUPFAM" id="SSF56059">
    <property type="entry name" value="Glutathione synthetase ATP-binding domain-like"/>
    <property type="match status" value="1"/>
</dbReference>
<reference evidence="8" key="1">
    <citation type="journal article" date="2009" name="Appl. Environ. Microbiol.">
        <title>Complete genome sequence of the chemolithoautotrophic marine magnetotactic coccus strain MC-1.</title>
        <authorList>
            <person name="Schubbe S."/>
            <person name="Williams T.J."/>
            <person name="Xie G."/>
            <person name="Kiss H.E."/>
            <person name="Brettin T.S."/>
            <person name="Martinez D."/>
            <person name="Ross C.A."/>
            <person name="Schuler D."/>
            <person name="Cox B.L."/>
            <person name="Nealson K.H."/>
            <person name="Bazylinski D.A."/>
        </authorList>
    </citation>
    <scope>NUCLEOTIDE SEQUENCE [LARGE SCALE GENOMIC DNA]</scope>
    <source>
        <strain evidence="8">ATCC BAA-1437 / JCM 17883 / MC-1</strain>
    </source>
</reference>
<dbReference type="GO" id="GO:0006099">
    <property type="term" value="P:tricarboxylic acid cycle"/>
    <property type="evidence" value="ECO:0007669"/>
    <property type="project" value="UniProtKB-KW"/>
</dbReference>
<evidence type="ECO:0000256" key="1">
    <source>
        <dbReference type="ARBA" id="ARBA00022598"/>
    </source>
</evidence>
<gene>
    <name evidence="7" type="ordered locus">Mmc1_1098</name>
</gene>
<comment type="similarity">
    <text evidence="4">In the N-terminal section; belongs to the acetate CoA ligase alpha subunit family.</text>
</comment>
<keyword evidence="3 5" id="KW-0067">ATP-binding</keyword>
<dbReference type="InterPro" id="IPR051538">
    <property type="entry name" value="Acyl-CoA_Synth/Transferase"/>
</dbReference>
<evidence type="ECO:0000256" key="5">
    <source>
        <dbReference type="PROSITE-ProRule" id="PRU00409"/>
    </source>
</evidence>
<dbReference type="OrthoDB" id="9807426at2"/>
<dbReference type="HOGENOM" id="CLU_007415_3_1_5"/>
<dbReference type="RefSeq" id="WP_011712773.1">
    <property type="nucleotide sequence ID" value="NC_008576.1"/>
</dbReference>
<dbReference type="EMBL" id="CP000471">
    <property type="protein sequence ID" value="ABK43616.1"/>
    <property type="molecule type" value="Genomic_DNA"/>
</dbReference>
<dbReference type="InterPro" id="IPR003781">
    <property type="entry name" value="CoA-bd"/>
</dbReference>
<dbReference type="Gene3D" id="3.30.470.20">
    <property type="entry name" value="ATP-grasp fold, B domain"/>
    <property type="match status" value="1"/>
</dbReference>
<dbReference type="GO" id="GO:0005524">
    <property type="term" value="F:ATP binding"/>
    <property type="evidence" value="ECO:0007669"/>
    <property type="project" value="UniProtKB-UniRule"/>
</dbReference>
<dbReference type="Gene3D" id="3.40.50.720">
    <property type="entry name" value="NAD(P)-binding Rossmann-like Domain"/>
    <property type="match status" value="1"/>
</dbReference>
<protein>
    <submittedName>
        <fullName evidence="7">CoA-binding domain protein</fullName>
    </submittedName>
</protein>
<dbReference type="STRING" id="156889.Mmc1_1098"/>
<dbReference type="SUPFAM" id="SSF52210">
    <property type="entry name" value="Succinyl-CoA synthetase domains"/>
    <property type="match status" value="2"/>
</dbReference>
<dbReference type="Pfam" id="PF13549">
    <property type="entry name" value="ATP-grasp_5"/>
    <property type="match status" value="1"/>
</dbReference>
<evidence type="ECO:0000313" key="8">
    <source>
        <dbReference type="Proteomes" id="UP000002586"/>
    </source>
</evidence>
<dbReference type="InterPro" id="IPR011761">
    <property type="entry name" value="ATP-grasp"/>
</dbReference>
<dbReference type="InterPro" id="IPR013815">
    <property type="entry name" value="ATP_grasp_subdomain_1"/>
</dbReference>
<reference evidence="7 8" key="2">
    <citation type="journal article" date="2012" name="Int. J. Syst. Evol. Microbiol.">
        <title>Magnetococcus marinus gen. nov., sp. nov., a marine, magnetotactic bacterium that represents a novel lineage (Magnetococcaceae fam. nov.; Magnetococcales ord. nov.) at the base of the Alphaproteobacteria.</title>
        <authorList>
            <person name="Bazylinski D.A."/>
            <person name="Williams T.J."/>
            <person name="Lefevre C.T."/>
            <person name="Berg R.J."/>
            <person name="Zhang C.L."/>
            <person name="Bowser S.S."/>
            <person name="Dean A.J."/>
            <person name="Beveridge T.J."/>
        </authorList>
    </citation>
    <scope>NUCLEOTIDE SEQUENCE [LARGE SCALE GENOMIC DNA]</scope>
    <source>
        <strain evidence="8">ATCC BAA-1437 / JCM 17883 / MC-1</strain>
    </source>
</reference>
<evidence type="ECO:0000259" key="6">
    <source>
        <dbReference type="PROSITE" id="PS50975"/>
    </source>
</evidence>
<dbReference type="Proteomes" id="UP000002586">
    <property type="component" value="Chromosome"/>
</dbReference>
<dbReference type="FunFam" id="3.30.1490.20:FF:000020">
    <property type="entry name" value="Protein lysine acetyltransferase"/>
    <property type="match status" value="1"/>
</dbReference>
<name>A0L6M3_MAGMM</name>
<proteinExistence type="inferred from homology"/>
<dbReference type="SMART" id="SM00881">
    <property type="entry name" value="CoA_binding"/>
    <property type="match status" value="1"/>
</dbReference>
<dbReference type="InterPro" id="IPR016102">
    <property type="entry name" value="Succinyl-CoA_synth-like"/>
</dbReference>
<dbReference type="GO" id="GO:0046872">
    <property type="term" value="F:metal ion binding"/>
    <property type="evidence" value="ECO:0007669"/>
    <property type="project" value="InterPro"/>
</dbReference>
<dbReference type="Pfam" id="PF13380">
    <property type="entry name" value="CoA_binding_2"/>
    <property type="match status" value="1"/>
</dbReference>
<dbReference type="NCBIfam" id="TIGR02717">
    <property type="entry name" value="AcCoA-syn-alpha"/>
    <property type="match status" value="1"/>
</dbReference>
<dbReference type="PANTHER" id="PTHR43334:SF1">
    <property type="entry name" value="3-HYDROXYPROPIONATE--COA LIGASE [ADP-FORMING]"/>
    <property type="match status" value="1"/>
</dbReference>
<dbReference type="InterPro" id="IPR014089">
    <property type="entry name" value="AcCoA-synth-alpha"/>
</dbReference>
<feature type="domain" description="ATP-grasp" evidence="6">
    <location>
        <begin position="495"/>
        <end position="548"/>
    </location>
</feature>
<evidence type="ECO:0000256" key="4">
    <source>
        <dbReference type="ARBA" id="ARBA00060888"/>
    </source>
</evidence>
<evidence type="ECO:0000256" key="3">
    <source>
        <dbReference type="ARBA" id="ARBA00022840"/>
    </source>
</evidence>
<keyword evidence="1" id="KW-0436">Ligase</keyword>
<dbReference type="eggNOG" id="COG1042">
    <property type="taxonomic scope" value="Bacteria"/>
</dbReference>
<dbReference type="Gene3D" id="3.40.50.261">
    <property type="entry name" value="Succinyl-CoA synthetase domains"/>
    <property type="match status" value="2"/>
</dbReference>
<dbReference type="Pfam" id="PF13607">
    <property type="entry name" value="Succ_CoA_lig"/>
    <property type="match status" value="1"/>
</dbReference>
<sequence length="706" mass="75755">MHDNLDAIFNPQSIAVVGASNRPGSVGHAIFSNLLGTFQGVIYPVNPRNMAVLGVRAYPSVAELPETVDLVVVVVPTAQVAAVVDEAGQRGVRGAIVITAGFKEVGGEGLEHENHLKAVVAKHGMALVGPNCLGVINAHNSVRMNASFATKSPSAGNIAFISQSGALCTAVLDYAMGRNIGFSKFISFGNKADVTECDLLEYLKDDPDTDAILMYLEDVSDGRRFIETARRVAWESKKPMLAIKSGTSAEGKKAATSHTGALAGSEAAYDAIFLQSGIQRVETISELFEYAQGFSQQPLPKGNRIAIVTNAGGPGIMATDALERHGLQLATLSDATKSRLKAKLPPTANINNPVDVIGDAHHDRYEAALDLVLADEGVDGVVVILTPQAMTDVLETAQIVPRASSRGKPVLCAFMGVMDVQEGVAYLRNHGIPNYEFPEAAVRAMAAMSRFSERLHYQRRHAAPQFDVDLGKVQQLIEGFLGEADSRLLHQAEAGQIMAAYGLPVLKNGLATSLEDLERVLDEVGLPVAMKISSPDIVHKSDAGGVMIKLKTREAAREAFTTIVANAKAYDANARITGVYVEQMAKKGVEVILGSSRDPKFGPLVMFGLGGVMVEVFKDVTFRLAPMWEISAERMVQEVKAYKILQGVRGNPASDVESIREAILRVSQMLTDNPQIQELDINPMIVHAEGLGSAVADCRMVIERRR</sequence>
<dbReference type="GO" id="GO:0043758">
    <property type="term" value="F:acetate-CoA ligase (ADP-forming) activity"/>
    <property type="evidence" value="ECO:0007669"/>
    <property type="project" value="InterPro"/>
</dbReference>
<dbReference type="InterPro" id="IPR036291">
    <property type="entry name" value="NAD(P)-bd_dom_sf"/>
</dbReference>
<evidence type="ECO:0000256" key="2">
    <source>
        <dbReference type="ARBA" id="ARBA00022741"/>
    </source>
</evidence>
<evidence type="ECO:0000313" key="7">
    <source>
        <dbReference type="EMBL" id="ABK43616.1"/>
    </source>
</evidence>
<dbReference type="AlphaFoldDB" id="A0L6M3"/>
<dbReference type="PROSITE" id="PS50975">
    <property type="entry name" value="ATP_GRASP"/>
    <property type="match status" value="1"/>
</dbReference>
<dbReference type="Pfam" id="PF19045">
    <property type="entry name" value="Ligase_CoA_2"/>
    <property type="match status" value="1"/>
</dbReference>
<dbReference type="InterPro" id="IPR032875">
    <property type="entry name" value="Succ_CoA_lig_flav_dom"/>
</dbReference>
<dbReference type="Gene3D" id="3.30.1490.20">
    <property type="entry name" value="ATP-grasp fold, A domain"/>
    <property type="match status" value="1"/>
</dbReference>
<accession>A0L6M3</accession>
<keyword evidence="2 5" id="KW-0547">Nucleotide-binding</keyword>
<dbReference type="KEGG" id="mgm:Mmc1_1098"/>
<dbReference type="PANTHER" id="PTHR43334">
    <property type="entry name" value="ACETATE--COA LIGASE [ADP-FORMING]"/>
    <property type="match status" value="1"/>
</dbReference>
<dbReference type="eggNOG" id="COG0045">
    <property type="taxonomic scope" value="Bacteria"/>
</dbReference>
<dbReference type="InterPro" id="IPR043938">
    <property type="entry name" value="Ligase_CoA_dom"/>
</dbReference>